<feature type="domain" description="Core" evidence="1">
    <location>
        <begin position="2"/>
        <end position="94"/>
    </location>
</feature>
<sequence length="104" mass="11378">MLTLTERAQEQLKVAMADGELASARLRVFIDHRCHCGKAHFSLALGDDGSADDTAFEVGGIRFVADAETAPELASVEVDFVETVWTKGFTIRNVNHQCGPHMMD</sequence>
<dbReference type="Pfam" id="PF01521">
    <property type="entry name" value="Fe-S_biosyn"/>
    <property type="match status" value="1"/>
</dbReference>
<dbReference type="InterPro" id="IPR035903">
    <property type="entry name" value="HesB-like_dom_sf"/>
</dbReference>
<evidence type="ECO:0000313" key="2">
    <source>
        <dbReference type="EMBL" id="KKL88158.1"/>
    </source>
</evidence>
<organism evidence="2">
    <name type="scientific">marine sediment metagenome</name>
    <dbReference type="NCBI Taxonomy" id="412755"/>
    <lineage>
        <taxon>unclassified sequences</taxon>
        <taxon>metagenomes</taxon>
        <taxon>ecological metagenomes</taxon>
    </lineage>
</organism>
<dbReference type="Gene3D" id="2.60.300.12">
    <property type="entry name" value="HesB-like domain"/>
    <property type="match status" value="1"/>
</dbReference>
<reference evidence="2" key="1">
    <citation type="journal article" date="2015" name="Nature">
        <title>Complex archaea that bridge the gap between prokaryotes and eukaryotes.</title>
        <authorList>
            <person name="Spang A."/>
            <person name="Saw J.H."/>
            <person name="Jorgensen S.L."/>
            <person name="Zaremba-Niedzwiedzka K."/>
            <person name="Martijn J."/>
            <person name="Lind A.E."/>
            <person name="van Eijk R."/>
            <person name="Schleper C."/>
            <person name="Guy L."/>
            <person name="Ettema T.J."/>
        </authorList>
    </citation>
    <scope>NUCLEOTIDE SEQUENCE</scope>
</reference>
<gene>
    <name evidence="2" type="ORF">LCGC14_1927540</name>
</gene>
<name>A0A0F9FPK3_9ZZZZ</name>
<comment type="caution">
    <text evidence="2">The sequence shown here is derived from an EMBL/GenBank/DDBJ whole genome shotgun (WGS) entry which is preliminary data.</text>
</comment>
<evidence type="ECO:0000259" key="1">
    <source>
        <dbReference type="Pfam" id="PF01521"/>
    </source>
</evidence>
<proteinExistence type="predicted"/>
<protein>
    <recommendedName>
        <fullName evidence="1">Core domain-containing protein</fullName>
    </recommendedName>
</protein>
<dbReference type="SUPFAM" id="SSF89360">
    <property type="entry name" value="HesB-like domain"/>
    <property type="match status" value="1"/>
</dbReference>
<dbReference type="EMBL" id="LAZR01020646">
    <property type="protein sequence ID" value="KKL88158.1"/>
    <property type="molecule type" value="Genomic_DNA"/>
</dbReference>
<dbReference type="AlphaFoldDB" id="A0A0F9FPK3"/>
<dbReference type="InterPro" id="IPR000361">
    <property type="entry name" value="ATAP_core_dom"/>
</dbReference>
<accession>A0A0F9FPK3</accession>